<keyword evidence="12" id="KW-1185">Reference proteome</keyword>
<comment type="catalytic activity">
    <reaction evidence="7">
        <text>alpha-D-mannose 1-phosphate + GTP + H(+) = GDP-alpha-D-mannose + diphosphate</text>
        <dbReference type="Rhea" id="RHEA:15229"/>
        <dbReference type="ChEBI" id="CHEBI:15378"/>
        <dbReference type="ChEBI" id="CHEBI:33019"/>
        <dbReference type="ChEBI" id="CHEBI:37565"/>
        <dbReference type="ChEBI" id="CHEBI:57527"/>
        <dbReference type="ChEBI" id="CHEBI:58409"/>
        <dbReference type="EC" id="2.7.7.13"/>
    </reaction>
</comment>
<gene>
    <name evidence="11" type="ORF">RB602_13375</name>
</gene>
<dbReference type="SUPFAM" id="SSF159283">
    <property type="entry name" value="Guanosine diphospho-D-mannose pyrophosphorylase/mannose-6-phosphate isomerase linker domain"/>
    <property type="match status" value="1"/>
</dbReference>
<evidence type="ECO:0000256" key="5">
    <source>
        <dbReference type="ARBA" id="ARBA00022741"/>
    </source>
</evidence>
<dbReference type="RefSeq" id="WP_317081181.1">
    <property type="nucleotide sequence ID" value="NZ_CP136594.1"/>
</dbReference>
<reference evidence="11 12" key="1">
    <citation type="submission" date="2023-10" db="EMBL/GenBank/DDBJ databases">
        <title>Complete genome sequence of a Sphingomonadaceae bacterium.</title>
        <authorList>
            <person name="Yan C."/>
        </authorList>
    </citation>
    <scope>NUCLEOTIDE SEQUENCE [LARGE SCALE GENOMIC DNA]</scope>
    <source>
        <strain evidence="11 12">SCSIO 66989</strain>
    </source>
</reference>
<dbReference type="InterPro" id="IPR029044">
    <property type="entry name" value="Nucleotide-diphossugar_trans"/>
</dbReference>
<accession>A0AA97F5N2</accession>
<dbReference type="GO" id="GO:0000271">
    <property type="term" value="P:polysaccharide biosynthetic process"/>
    <property type="evidence" value="ECO:0007669"/>
    <property type="project" value="InterPro"/>
</dbReference>
<keyword evidence="11" id="KW-0413">Isomerase</keyword>
<dbReference type="Gene3D" id="3.90.550.10">
    <property type="entry name" value="Spore Coat Polysaccharide Biosynthesis Protein SpsA, Chain A"/>
    <property type="match status" value="1"/>
</dbReference>
<evidence type="ECO:0000256" key="2">
    <source>
        <dbReference type="ARBA" id="ARBA00012387"/>
    </source>
</evidence>
<dbReference type="InterPro" id="IPR051161">
    <property type="entry name" value="Mannose-6P_isomerase_type2"/>
</dbReference>
<evidence type="ECO:0000256" key="1">
    <source>
        <dbReference type="ARBA" id="ARBA00006115"/>
    </source>
</evidence>
<dbReference type="InterPro" id="IPR005835">
    <property type="entry name" value="NTP_transferase_dom"/>
</dbReference>
<evidence type="ECO:0000256" key="8">
    <source>
        <dbReference type="RuleBase" id="RU004190"/>
    </source>
</evidence>
<dbReference type="AlphaFoldDB" id="A0AA97F5N2"/>
<sequence>MITPVILSGGSGTRLWPRSTDARPKQFLPLAEERTMFAATLDRVRDNTQFAPPLIIGNAAHHKLMAAELDAAGLGDNARIILEPAARNTAPAIALAALELADDSLMLVMPSDHVMRAPEIFCAVVAEAEQAAQSGALVTFGITPTHPETGYGYIHQGAPLDGSTGHKVKAFVEKPKRDVAEQMLAEGGYLWNAGIFLMRADRYLEELQCHSPEMIEACTKAHQAAARDGNAIMPNAESFGASPSDSIDYAIMEKADNVAVFALDCGWSDLGSWDAVYDLAEKDASGNAHSGPVTSLETSNTLIQSDGLKIAAAGVSDLIIIAEGDQLLIVPRGESQRVKQLLAATKDKSD</sequence>
<keyword evidence="6" id="KW-0342">GTP-binding</keyword>
<dbReference type="GO" id="GO:0005525">
    <property type="term" value="F:GTP binding"/>
    <property type="evidence" value="ECO:0007669"/>
    <property type="project" value="UniProtKB-KW"/>
</dbReference>
<feature type="domain" description="MannoseP isomerase/GMP-like beta-helix" evidence="10">
    <location>
        <begin position="293"/>
        <end position="342"/>
    </location>
</feature>
<feature type="domain" description="Nucleotidyl transferase" evidence="9">
    <location>
        <begin position="4"/>
        <end position="284"/>
    </location>
</feature>
<organism evidence="11 12">
    <name type="scientific">Alterisphingorhabdus coralli</name>
    <dbReference type="NCBI Taxonomy" id="3071408"/>
    <lineage>
        <taxon>Bacteria</taxon>
        <taxon>Pseudomonadati</taxon>
        <taxon>Pseudomonadota</taxon>
        <taxon>Alphaproteobacteria</taxon>
        <taxon>Sphingomonadales</taxon>
        <taxon>Sphingomonadaceae</taxon>
        <taxon>Alterisphingorhabdus (ex Yan et al. 2024)</taxon>
    </lineage>
</organism>
<dbReference type="FunFam" id="3.90.550.10:FF:000046">
    <property type="entry name" value="Mannose-1-phosphate guanylyltransferase (GDP)"/>
    <property type="match status" value="1"/>
</dbReference>
<keyword evidence="4 11" id="KW-0548">Nucleotidyltransferase</keyword>
<evidence type="ECO:0000259" key="9">
    <source>
        <dbReference type="Pfam" id="PF00483"/>
    </source>
</evidence>
<dbReference type="NCBIfam" id="TIGR01479">
    <property type="entry name" value="GMP_PMI"/>
    <property type="match status" value="1"/>
</dbReference>
<dbReference type="PANTHER" id="PTHR46390:SF1">
    <property type="entry name" value="MANNOSE-1-PHOSPHATE GUANYLYLTRANSFERASE"/>
    <property type="match status" value="1"/>
</dbReference>
<dbReference type="KEGG" id="acoa:RB602_13375"/>
<protein>
    <recommendedName>
        <fullName evidence="2">mannose-1-phosphate guanylyltransferase</fullName>
        <ecNumber evidence="2">2.7.7.13</ecNumber>
    </recommendedName>
</protein>
<dbReference type="Pfam" id="PF22640">
    <property type="entry name" value="ManC_GMP_beta-helix"/>
    <property type="match status" value="1"/>
</dbReference>
<comment type="similarity">
    <text evidence="1 8">Belongs to the mannose-6-phosphate isomerase type 2 family.</text>
</comment>
<dbReference type="InterPro" id="IPR054566">
    <property type="entry name" value="ManC/GMP-like_b-helix"/>
</dbReference>
<name>A0AA97F5N2_9SPHN</name>
<dbReference type="PANTHER" id="PTHR46390">
    <property type="entry name" value="MANNOSE-1-PHOSPHATE GUANYLYLTRANSFERASE"/>
    <property type="match status" value="1"/>
</dbReference>
<dbReference type="EMBL" id="CP136594">
    <property type="protein sequence ID" value="WOE74819.1"/>
    <property type="molecule type" value="Genomic_DNA"/>
</dbReference>
<dbReference type="InterPro" id="IPR006375">
    <property type="entry name" value="Man1P_GuaTrfase/Man6P_Isoase"/>
</dbReference>
<evidence type="ECO:0000256" key="3">
    <source>
        <dbReference type="ARBA" id="ARBA00022679"/>
    </source>
</evidence>
<evidence type="ECO:0000313" key="12">
    <source>
        <dbReference type="Proteomes" id="UP001302429"/>
    </source>
</evidence>
<dbReference type="InterPro" id="IPR049577">
    <property type="entry name" value="GMPP_N"/>
</dbReference>
<dbReference type="GO" id="GO:0016853">
    <property type="term" value="F:isomerase activity"/>
    <property type="evidence" value="ECO:0007669"/>
    <property type="project" value="UniProtKB-KW"/>
</dbReference>
<keyword evidence="5" id="KW-0547">Nucleotide-binding</keyword>
<keyword evidence="3 11" id="KW-0808">Transferase</keyword>
<dbReference type="Proteomes" id="UP001302429">
    <property type="component" value="Chromosome"/>
</dbReference>
<evidence type="ECO:0000256" key="4">
    <source>
        <dbReference type="ARBA" id="ARBA00022695"/>
    </source>
</evidence>
<evidence type="ECO:0000256" key="6">
    <source>
        <dbReference type="ARBA" id="ARBA00023134"/>
    </source>
</evidence>
<dbReference type="GO" id="GO:0004475">
    <property type="term" value="F:mannose-1-phosphate guanylyltransferase (GTP) activity"/>
    <property type="evidence" value="ECO:0007669"/>
    <property type="project" value="UniProtKB-EC"/>
</dbReference>
<evidence type="ECO:0000256" key="7">
    <source>
        <dbReference type="ARBA" id="ARBA00047343"/>
    </source>
</evidence>
<evidence type="ECO:0000313" key="11">
    <source>
        <dbReference type="EMBL" id="WOE74819.1"/>
    </source>
</evidence>
<dbReference type="Pfam" id="PF00483">
    <property type="entry name" value="NTP_transferase"/>
    <property type="match status" value="1"/>
</dbReference>
<evidence type="ECO:0000259" key="10">
    <source>
        <dbReference type="Pfam" id="PF22640"/>
    </source>
</evidence>
<dbReference type="EC" id="2.7.7.13" evidence="2"/>
<dbReference type="SUPFAM" id="SSF53448">
    <property type="entry name" value="Nucleotide-diphospho-sugar transferases"/>
    <property type="match status" value="1"/>
</dbReference>
<proteinExistence type="inferred from homology"/>
<dbReference type="GO" id="GO:0009298">
    <property type="term" value="P:GDP-mannose biosynthetic process"/>
    <property type="evidence" value="ECO:0007669"/>
    <property type="project" value="TreeGrafter"/>
</dbReference>
<dbReference type="CDD" id="cd02509">
    <property type="entry name" value="GDP-M1P_Guanylyltransferase"/>
    <property type="match status" value="1"/>
</dbReference>